<evidence type="ECO:0000256" key="3">
    <source>
        <dbReference type="ARBA" id="ARBA00022475"/>
    </source>
</evidence>
<evidence type="ECO:0000256" key="2">
    <source>
        <dbReference type="ARBA" id="ARBA00022448"/>
    </source>
</evidence>
<dbReference type="PROSITE" id="PS50893">
    <property type="entry name" value="ABC_TRANSPORTER_2"/>
    <property type="match status" value="1"/>
</dbReference>
<dbReference type="Pfam" id="PF00005">
    <property type="entry name" value="ABC_tran"/>
    <property type="match status" value="1"/>
</dbReference>
<dbReference type="KEGG" id="nhy:JQS43_16360"/>
<accession>A0A895Y627</accession>
<dbReference type="SMART" id="SM00382">
    <property type="entry name" value="AAA"/>
    <property type="match status" value="1"/>
</dbReference>
<feature type="transmembrane region" description="Helical" evidence="11">
    <location>
        <begin position="171"/>
        <end position="190"/>
    </location>
</feature>
<proteinExistence type="inferred from homology"/>
<keyword evidence="2" id="KW-0813">Transport</keyword>
<feature type="domain" description="ABC transporter" evidence="12">
    <location>
        <begin position="348"/>
        <end position="583"/>
    </location>
</feature>
<keyword evidence="5 11" id="KW-0812">Transmembrane</keyword>
<dbReference type="RefSeq" id="WP_239675274.1">
    <property type="nucleotide sequence ID" value="NZ_CP070499.1"/>
</dbReference>
<sequence>MSLHRSEVMPDGPAAGGVRALAVVLRTQLRPFLLSCACGLANQGLQIAATVLGAYLVAAAVTGADPAQLWLLGGLVLGLVALRGLASWWEAYVSHALAFFVLAQVRGWLYRAFVRLAPGKLLRRRSGDLVTRAMADSEGLEMFYAHTLIYLVVAVVLTPLPLVALAVLHPALAVAAAVPLALLCSAPFALRRVNFRHGAAVRAQVAEVGNQVSDVVGGLREIVVLDREGRHRERVRAATSQLAAAHLRQGVRAGLESASNQVLVAATLLATLITAAFLVSGGQLEARWLPVAAMLAAGATAPVVTLFEATKVWGITTASAERVFSLVAEPAATPDTGTLSPTRAAGGYELHDVWFRYDEDGPWALREVDLSLRPGELVALVGHSGAGKSTLAHLLLRFFDPTRGQLTLGGHDLRELTQQRLHELVAFVPQDVFLFQESVWWNVTLGRPDADPAAVHAALAAAQAAEVVAELPDGTDTLVGERGARLSGGERQRLAVARALLRETPVLVLDEPVSQLDTISERRLRDALDAARSDRTVVVVAHRLSTILRADRVVVLDRGRVVGDGTHPDLLRDCPEYARLVAAQWSLELPVTPPQPCQRE</sequence>
<dbReference type="InterPro" id="IPR003439">
    <property type="entry name" value="ABC_transporter-like_ATP-bd"/>
</dbReference>
<dbReference type="AlphaFoldDB" id="A0A895Y627"/>
<evidence type="ECO:0000256" key="7">
    <source>
        <dbReference type="ARBA" id="ARBA00022840"/>
    </source>
</evidence>
<dbReference type="SUPFAM" id="SSF90123">
    <property type="entry name" value="ABC transporter transmembrane region"/>
    <property type="match status" value="1"/>
</dbReference>
<evidence type="ECO:0000259" key="13">
    <source>
        <dbReference type="PROSITE" id="PS50929"/>
    </source>
</evidence>
<evidence type="ECO:0000313" key="15">
    <source>
        <dbReference type="Proteomes" id="UP000662857"/>
    </source>
</evidence>
<keyword evidence="6" id="KW-0547">Nucleotide-binding</keyword>
<evidence type="ECO:0000313" key="14">
    <source>
        <dbReference type="EMBL" id="QSB13197.1"/>
    </source>
</evidence>
<comment type="subcellular location">
    <subcellularLocation>
        <location evidence="1">Cell inner membrane</location>
        <topology evidence="1">Multi-pass membrane protein</topology>
    </subcellularLocation>
</comment>
<dbReference type="PANTHER" id="PTHR24221:SF654">
    <property type="entry name" value="ATP-BINDING CASSETTE SUB-FAMILY B MEMBER 6"/>
    <property type="match status" value="1"/>
</dbReference>
<dbReference type="PROSITE" id="PS00211">
    <property type="entry name" value="ABC_TRANSPORTER_1"/>
    <property type="match status" value="1"/>
</dbReference>
<feature type="transmembrane region" description="Helical" evidence="11">
    <location>
        <begin position="142"/>
        <end position="165"/>
    </location>
</feature>
<keyword evidence="7 14" id="KW-0067">ATP-binding</keyword>
<organism evidence="14 15">
    <name type="scientific">Natronosporangium hydrolyticum</name>
    <dbReference type="NCBI Taxonomy" id="2811111"/>
    <lineage>
        <taxon>Bacteria</taxon>
        <taxon>Bacillati</taxon>
        <taxon>Actinomycetota</taxon>
        <taxon>Actinomycetes</taxon>
        <taxon>Micromonosporales</taxon>
        <taxon>Micromonosporaceae</taxon>
        <taxon>Natronosporangium</taxon>
    </lineage>
</organism>
<dbReference type="Gene3D" id="1.20.1560.10">
    <property type="entry name" value="ABC transporter type 1, transmembrane domain"/>
    <property type="match status" value="1"/>
</dbReference>
<comment type="similarity">
    <text evidence="10">Belongs to the ABC transporter superfamily. Siderophore-Fe(3+) uptake transporter (SIUT) (TC 3.A.1.21) family.</text>
</comment>
<evidence type="ECO:0000256" key="11">
    <source>
        <dbReference type="SAM" id="Phobius"/>
    </source>
</evidence>
<evidence type="ECO:0000256" key="8">
    <source>
        <dbReference type="ARBA" id="ARBA00022989"/>
    </source>
</evidence>
<dbReference type="EMBL" id="CP070499">
    <property type="protein sequence ID" value="QSB13197.1"/>
    <property type="molecule type" value="Genomic_DNA"/>
</dbReference>
<keyword evidence="9 11" id="KW-0472">Membrane</keyword>
<dbReference type="InterPro" id="IPR027417">
    <property type="entry name" value="P-loop_NTPase"/>
</dbReference>
<dbReference type="GO" id="GO:0005524">
    <property type="term" value="F:ATP binding"/>
    <property type="evidence" value="ECO:0007669"/>
    <property type="project" value="UniProtKB-KW"/>
</dbReference>
<dbReference type="SUPFAM" id="SSF52540">
    <property type="entry name" value="P-loop containing nucleoside triphosphate hydrolases"/>
    <property type="match status" value="1"/>
</dbReference>
<protein>
    <submittedName>
        <fullName evidence="14">ABC transporter ATP-binding protein</fullName>
    </submittedName>
</protein>
<dbReference type="GO" id="GO:0005886">
    <property type="term" value="C:plasma membrane"/>
    <property type="evidence" value="ECO:0007669"/>
    <property type="project" value="UniProtKB-SubCell"/>
</dbReference>
<dbReference type="InterPro" id="IPR036640">
    <property type="entry name" value="ABC1_TM_sf"/>
</dbReference>
<reference evidence="14" key="1">
    <citation type="submission" date="2021-02" db="EMBL/GenBank/DDBJ databases">
        <title>Natrosporangium hydrolyticum gen. nov., sp. nov, a haloalkaliphilic actinobacterium from a soda solonchak soil.</title>
        <authorList>
            <person name="Sorokin D.Y."/>
            <person name="Khijniak T.V."/>
            <person name="Zakharycheva A.P."/>
            <person name="Boueva O.V."/>
            <person name="Ariskina E.V."/>
            <person name="Hahnke R.L."/>
            <person name="Bunk B."/>
            <person name="Sproer C."/>
            <person name="Schumann P."/>
            <person name="Evtushenko L.I."/>
            <person name="Kublanov I.V."/>
        </authorList>
    </citation>
    <scope>NUCLEOTIDE SEQUENCE</scope>
    <source>
        <strain evidence="14">DSM 106523</strain>
    </source>
</reference>
<evidence type="ECO:0000259" key="12">
    <source>
        <dbReference type="PROSITE" id="PS50893"/>
    </source>
</evidence>
<feature type="transmembrane region" description="Helical" evidence="11">
    <location>
        <begin position="262"/>
        <end position="282"/>
    </location>
</feature>
<evidence type="ECO:0000256" key="1">
    <source>
        <dbReference type="ARBA" id="ARBA00004429"/>
    </source>
</evidence>
<dbReference type="GO" id="GO:0016887">
    <property type="term" value="F:ATP hydrolysis activity"/>
    <property type="evidence" value="ECO:0007669"/>
    <property type="project" value="InterPro"/>
</dbReference>
<feature type="transmembrane region" description="Helical" evidence="11">
    <location>
        <begin position="92"/>
        <end position="114"/>
    </location>
</feature>
<keyword evidence="8 11" id="KW-1133">Transmembrane helix</keyword>
<evidence type="ECO:0000256" key="10">
    <source>
        <dbReference type="ARBA" id="ARBA00023455"/>
    </source>
</evidence>
<dbReference type="Pfam" id="PF00664">
    <property type="entry name" value="ABC_membrane"/>
    <property type="match status" value="1"/>
</dbReference>
<keyword evidence="4" id="KW-0997">Cell inner membrane</keyword>
<keyword evidence="15" id="KW-1185">Reference proteome</keyword>
<dbReference type="InterPro" id="IPR017871">
    <property type="entry name" value="ABC_transporter-like_CS"/>
</dbReference>
<name>A0A895Y627_9ACTN</name>
<dbReference type="InterPro" id="IPR003593">
    <property type="entry name" value="AAA+_ATPase"/>
</dbReference>
<keyword evidence="3" id="KW-1003">Cell membrane</keyword>
<dbReference type="Proteomes" id="UP000662857">
    <property type="component" value="Chromosome"/>
</dbReference>
<dbReference type="InterPro" id="IPR011527">
    <property type="entry name" value="ABC1_TM_dom"/>
</dbReference>
<evidence type="ECO:0000256" key="9">
    <source>
        <dbReference type="ARBA" id="ARBA00023136"/>
    </source>
</evidence>
<dbReference type="Gene3D" id="3.40.50.300">
    <property type="entry name" value="P-loop containing nucleotide triphosphate hydrolases"/>
    <property type="match status" value="1"/>
</dbReference>
<dbReference type="FunFam" id="3.40.50.300:FF:000221">
    <property type="entry name" value="Multidrug ABC transporter ATP-binding protein"/>
    <property type="match status" value="1"/>
</dbReference>
<evidence type="ECO:0000256" key="6">
    <source>
        <dbReference type="ARBA" id="ARBA00022741"/>
    </source>
</evidence>
<gene>
    <name evidence="14" type="ORF">JQS43_16360</name>
</gene>
<evidence type="ECO:0000256" key="4">
    <source>
        <dbReference type="ARBA" id="ARBA00022519"/>
    </source>
</evidence>
<feature type="domain" description="ABC transmembrane type-1" evidence="13">
    <location>
        <begin position="33"/>
        <end position="307"/>
    </location>
</feature>
<evidence type="ECO:0000256" key="5">
    <source>
        <dbReference type="ARBA" id="ARBA00022692"/>
    </source>
</evidence>
<dbReference type="PANTHER" id="PTHR24221">
    <property type="entry name" value="ATP-BINDING CASSETTE SUB-FAMILY B"/>
    <property type="match status" value="1"/>
</dbReference>
<dbReference type="GO" id="GO:0140359">
    <property type="term" value="F:ABC-type transporter activity"/>
    <property type="evidence" value="ECO:0007669"/>
    <property type="project" value="InterPro"/>
</dbReference>
<dbReference type="PROSITE" id="PS50929">
    <property type="entry name" value="ABC_TM1F"/>
    <property type="match status" value="1"/>
</dbReference>
<dbReference type="InterPro" id="IPR039421">
    <property type="entry name" value="Type_1_exporter"/>
</dbReference>